<feature type="transmembrane region" description="Helical" evidence="6">
    <location>
        <begin position="143"/>
        <end position="170"/>
    </location>
</feature>
<dbReference type="PANTHER" id="PTHR30086:SF20">
    <property type="entry name" value="ARGININE EXPORTER PROTEIN ARGO-RELATED"/>
    <property type="match status" value="1"/>
</dbReference>
<dbReference type="AlphaFoldDB" id="A0A7X0DKB7"/>
<keyword evidence="2" id="KW-1003">Cell membrane</keyword>
<dbReference type="Pfam" id="PF01810">
    <property type="entry name" value="LysE"/>
    <property type="match status" value="1"/>
</dbReference>
<sequence length="210" mass="21844">MLPVIASMLTFALVGSITPGPVNIIATASGARFGLRRTLPHVTGATVGYVLVVAVTGLTLAEATRLLPQVSRIMALGGALFLLWMAFRIATAPVTAADAADTQATPPRLTDGALVQILNPKAWLWAMSGVGLFVSGPDRAAGAMLALFCLLSFAMCFVGVGSWAVLGHLIRQALAAPERQRWFNRAMGALLAASVLPLLPEVLTAISGDL</sequence>
<dbReference type="InterPro" id="IPR001123">
    <property type="entry name" value="LeuE-type"/>
</dbReference>
<evidence type="ECO:0000313" key="7">
    <source>
        <dbReference type="EMBL" id="MBB6208801.1"/>
    </source>
</evidence>
<evidence type="ECO:0000256" key="5">
    <source>
        <dbReference type="ARBA" id="ARBA00023136"/>
    </source>
</evidence>
<name>A0A7X0DKB7_NOVIT</name>
<evidence type="ECO:0000256" key="3">
    <source>
        <dbReference type="ARBA" id="ARBA00022692"/>
    </source>
</evidence>
<dbReference type="RefSeq" id="WP_184260200.1">
    <property type="nucleotide sequence ID" value="NZ_JACIIX010000001.1"/>
</dbReference>
<keyword evidence="4 6" id="KW-1133">Transmembrane helix</keyword>
<keyword evidence="8" id="KW-1185">Reference proteome</keyword>
<feature type="transmembrane region" description="Helical" evidence="6">
    <location>
        <begin position="73"/>
        <end position="91"/>
    </location>
</feature>
<proteinExistence type="predicted"/>
<comment type="subcellular location">
    <subcellularLocation>
        <location evidence="1">Cell membrane</location>
        <topology evidence="1">Multi-pass membrane protein</topology>
    </subcellularLocation>
</comment>
<dbReference type="GO" id="GO:0015171">
    <property type="term" value="F:amino acid transmembrane transporter activity"/>
    <property type="evidence" value="ECO:0007669"/>
    <property type="project" value="TreeGrafter"/>
</dbReference>
<evidence type="ECO:0000313" key="8">
    <source>
        <dbReference type="Proteomes" id="UP000544872"/>
    </source>
</evidence>
<reference evidence="7 8" key="1">
    <citation type="submission" date="2020-08" db="EMBL/GenBank/DDBJ databases">
        <title>Genomic Encyclopedia of Type Strains, Phase IV (KMG-IV): sequencing the most valuable type-strain genomes for metagenomic binning, comparative biology and taxonomic classification.</title>
        <authorList>
            <person name="Goeker M."/>
        </authorList>
    </citation>
    <scope>NUCLEOTIDE SEQUENCE [LARGE SCALE GENOMIC DNA]</scope>
    <source>
        <strain evidence="7 8">DSM 11590</strain>
    </source>
</reference>
<protein>
    <submittedName>
        <fullName evidence="7">Threonine/homoserine/homoserine lactone efflux protein</fullName>
    </submittedName>
</protein>
<accession>A0A7X0DKB7</accession>
<keyword evidence="3 6" id="KW-0812">Transmembrane</keyword>
<feature type="transmembrane region" description="Helical" evidence="6">
    <location>
        <begin position="42"/>
        <end position="61"/>
    </location>
</feature>
<comment type="caution">
    <text evidence="7">The sequence shown here is derived from an EMBL/GenBank/DDBJ whole genome shotgun (WGS) entry which is preliminary data.</text>
</comment>
<evidence type="ECO:0000256" key="1">
    <source>
        <dbReference type="ARBA" id="ARBA00004651"/>
    </source>
</evidence>
<feature type="transmembrane region" description="Helical" evidence="6">
    <location>
        <begin position="182"/>
        <end position="200"/>
    </location>
</feature>
<dbReference type="GO" id="GO:0005886">
    <property type="term" value="C:plasma membrane"/>
    <property type="evidence" value="ECO:0007669"/>
    <property type="project" value="UniProtKB-SubCell"/>
</dbReference>
<evidence type="ECO:0000256" key="2">
    <source>
        <dbReference type="ARBA" id="ARBA00022475"/>
    </source>
</evidence>
<evidence type="ECO:0000256" key="4">
    <source>
        <dbReference type="ARBA" id="ARBA00022989"/>
    </source>
</evidence>
<keyword evidence="5 6" id="KW-0472">Membrane</keyword>
<dbReference type="Proteomes" id="UP000544872">
    <property type="component" value="Unassembled WGS sequence"/>
</dbReference>
<dbReference type="PANTHER" id="PTHR30086">
    <property type="entry name" value="ARGININE EXPORTER PROTEIN ARGO"/>
    <property type="match status" value="1"/>
</dbReference>
<dbReference type="EMBL" id="JACIIX010000001">
    <property type="protein sequence ID" value="MBB6208801.1"/>
    <property type="molecule type" value="Genomic_DNA"/>
</dbReference>
<gene>
    <name evidence="7" type="ORF">FHS48_000182</name>
</gene>
<evidence type="ECO:0000256" key="6">
    <source>
        <dbReference type="SAM" id="Phobius"/>
    </source>
</evidence>
<dbReference type="GO" id="GO:0033228">
    <property type="term" value="P:cysteine export across plasma membrane"/>
    <property type="evidence" value="ECO:0007669"/>
    <property type="project" value="TreeGrafter"/>
</dbReference>
<organism evidence="7 8">
    <name type="scientific">Novispirillum itersonii</name>
    <name type="common">Aquaspirillum itersonii</name>
    <dbReference type="NCBI Taxonomy" id="189"/>
    <lineage>
        <taxon>Bacteria</taxon>
        <taxon>Pseudomonadati</taxon>
        <taxon>Pseudomonadota</taxon>
        <taxon>Alphaproteobacteria</taxon>
        <taxon>Rhodospirillales</taxon>
        <taxon>Novispirillaceae</taxon>
        <taxon>Novispirillum</taxon>
    </lineage>
</organism>